<protein>
    <submittedName>
        <fullName evidence="4">Glycosyltransferase family 4 protein</fullName>
    </submittedName>
</protein>
<evidence type="ECO:0000313" key="5">
    <source>
        <dbReference type="Proteomes" id="UP001501570"/>
    </source>
</evidence>
<reference evidence="5" key="1">
    <citation type="journal article" date="2019" name="Int. J. Syst. Evol. Microbiol.">
        <title>The Global Catalogue of Microorganisms (GCM) 10K type strain sequencing project: providing services to taxonomists for standard genome sequencing and annotation.</title>
        <authorList>
            <consortium name="The Broad Institute Genomics Platform"/>
            <consortium name="The Broad Institute Genome Sequencing Center for Infectious Disease"/>
            <person name="Wu L."/>
            <person name="Ma J."/>
        </authorList>
    </citation>
    <scope>NUCLEOTIDE SEQUENCE [LARGE SCALE GENOMIC DNA]</scope>
    <source>
        <strain evidence="5">JCM 18304</strain>
    </source>
</reference>
<evidence type="ECO:0000256" key="1">
    <source>
        <dbReference type="ARBA" id="ARBA00022676"/>
    </source>
</evidence>
<dbReference type="PANTHER" id="PTHR12526">
    <property type="entry name" value="GLYCOSYLTRANSFERASE"/>
    <property type="match status" value="1"/>
</dbReference>
<keyword evidence="1" id="KW-0328">Glycosyltransferase</keyword>
<dbReference type="CDD" id="cd03802">
    <property type="entry name" value="GT4_AviGT4-like"/>
    <property type="match status" value="1"/>
</dbReference>
<evidence type="ECO:0000313" key="4">
    <source>
        <dbReference type="EMBL" id="GAA5194355.1"/>
    </source>
</evidence>
<dbReference type="Proteomes" id="UP001501570">
    <property type="component" value="Unassembled WGS sequence"/>
</dbReference>
<evidence type="ECO:0000256" key="2">
    <source>
        <dbReference type="ARBA" id="ARBA00022679"/>
    </source>
</evidence>
<dbReference type="PANTHER" id="PTHR12526:SF595">
    <property type="entry name" value="BLL5217 PROTEIN"/>
    <property type="match status" value="1"/>
</dbReference>
<name>A0ABP9SFJ4_9ACTN</name>
<comment type="caution">
    <text evidence="4">The sequence shown here is derived from an EMBL/GenBank/DDBJ whole genome shotgun (WGS) entry which is preliminary data.</text>
</comment>
<dbReference type="RefSeq" id="WP_345635014.1">
    <property type="nucleotide sequence ID" value="NZ_BAABJQ010000021.1"/>
</dbReference>
<proteinExistence type="predicted"/>
<keyword evidence="5" id="KW-1185">Reference proteome</keyword>
<dbReference type="InterPro" id="IPR028098">
    <property type="entry name" value="Glyco_trans_4-like_N"/>
</dbReference>
<organism evidence="4 5">
    <name type="scientific">Rugosimonospora acidiphila</name>
    <dbReference type="NCBI Taxonomy" id="556531"/>
    <lineage>
        <taxon>Bacteria</taxon>
        <taxon>Bacillati</taxon>
        <taxon>Actinomycetota</taxon>
        <taxon>Actinomycetes</taxon>
        <taxon>Micromonosporales</taxon>
        <taxon>Micromonosporaceae</taxon>
        <taxon>Rugosimonospora</taxon>
    </lineage>
</organism>
<dbReference type="EMBL" id="BAABJQ010000021">
    <property type="protein sequence ID" value="GAA5194355.1"/>
    <property type="molecule type" value="Genomic_DNA"/>
</dbReference>
<evidence type="ECO:0000259" key="3">
    <source>
        <dbReference type="Pfam" id="PF13439"/>
    </source>
</evidence>
<feature type="domain" description="Glycosyltransferase subfamily 4-like N-terminal" evidence="3">
    <location>
        <begin position="18"/>
        <end position="159"/>
    </location>
</feature>
<accession>A0ABP9SFJ4</accession>
<dbReference type="Pfam" id="PF13439">
    <property type="entry name" value="Glyco_transf_4"/>
    <property type="match status" value="1"/>
</dbReference>
<keyword evidence="2" id="KW-0808">Transferase</keyword>
<sequence>MRIGLISTPWTPLPPPAYGGLEAVVDSLARGFAAAGHELLVAATGDSTCPVPLVPDSPPADPGGTWLTEAELGQVVRAYDAMRGMDIIHDHTLAGPLCLLRPPDVPVVTTNHGPYRPQLLPIYQAMNRHAAIVAVSHHQASTATGVHIARVIHHGIDVDAVPVGDGAGGYFCFLGRMSPRKGVREAALVAHKAGVPLRIAAKIQDSTEQEYFDREVAGLLDSDVEYLGELNSTEKYALLGGATALLNPMRWPEPFGLVMVEALATGTPVVATPAGAAPEIVDDGVTGFLCEDVDALAAALPRTNGLDRRRCRQEARTRFAADRMVAEHLDLYTTLLNGNGNGNGNRAAPMAWQEGWHYTLPTGWTGQ</sequence>
<dbReference type="Pfam" id="PF13692">
    <property type="entry name" value="Glyco_trans_1_4"/>
    <property type="match status" value="1"/>
</dbReference>
<dbReference type="SUPFAM" id="SSF53756">
    <property type="entry name" value="UDP-Glycosyltransferase/glycogen phosphorylase"/>
    <property type="match status" value="1"/>
</dbReference>
<gene>
    <name evidence="4" type="ORF">GCM10023322_58510</name>
</gene>
<dbReference type="Gene3D" id="3.40.50.2000">
    <property type="entry name" value="Glycogen Phosphorylase B"/>
    <property type="match status" value="2"/>
</dbReference>